<keyword evidence="2" id="KW-1185">Reference proteome</keyword>
<organism evidence="1 2">
    <name type="scientific">Candidatus Nitrosocosmicus franklandianus</name>
    <dbReference type="NCBI Taxonomy" id="1798806"/>
    <lineage>
        <taxon>Archaea</taxon>
        <taxon>Nitrososphaerota</taxon>
        <taxon>Nitrososphaeria</taxon>
        <taxon>Nitrososphaerales</taxon>
        <taxon>Nitrososphaeraceae</taxon>
        <taxon>Candidatus Nitrosocosmicus</taxon>
    </lineage>
</organism>
<sequence length="54" mass="6449">MYYIDIQESYGGFQKCTDLIRVDIYLTLFITYLKSKSNIFCYNKLQVNGIKILR</sequence>
<dbReference type="Proteomes" id="UP000294299">
    <property type="component" value="Chromosome NFRAN"/>
</dbReference>
<dbReference type="KEGG" id="nfn:NFRAN_2085"/>
<reference evidence="1 2" key="1">
    <citation type="submission" date="2019-02" db="EMBL/GenBank/DDBJ databases">
        <authorList>
            <person name="Lehtovirta-Morley E L."/>
        </authorList>
    </citation>
    <scope>NUCLEOTIDE SEQUENCE [LARGE SCALE GENOMIC DNA]</scope>
    <source>
        <strain evidence="1">NFRAN1</strain>
    </source>
</reference>
<evidence type="ECO:0000313" key="2">
    <source>
        <dbReference type="Proteomes" id="UP000294299"/>
    </source>
</evidence>
<name>A0A484IE62_9ARCH</name>
<dbReference type="EMBL" id="LR216287">
    <property type="protein sequence ID" value="VFJ14407.1"/>
    <property type="molecule type" value="Genomic_DNA"/>
</dbReference>
<accession>A0A484IE62</accession>
<proteinExistence type="predicted"/>
<protein>
    <submittedName>
        <fullName evidence="1">Uncharacterized protein</fullName>
    </submittedName>
</protein>
<evidence type="ECO:0000313" key="1">
    <source>
        <dbReference type="EMBL" id="VFJ14407.1"/>
    </source>
</evidence>
<dbReference type="AlphaFoldDB" id="A0A484IE62"/>
<gene>
    <name evidence="1" type="ORF">NFRAN_2085</name>
</gene>